<protein>
    <recommendedName>
        <fullName evidence="9">V-type proton ATPase subunit a</fullName>
    </recommendedName>
</protein>
<keyword evidence="12" id="KW-1185">Reference proteome</keyword>
<keyword evidence="8 9" id="KW-0472">Membrane</keyword>
<dbReference type="GO" id="GO:0046961">
    <property type="term" value="F:proton-transporting ATPase activity, rotational mechanism"/>
    <property type="evidence" value="ECO:0007669"/>
    <property type="project" value="InterPro"/>
</dbReference>
<keyword evidence="6 9" id="KW-1133">Transmembrane helix</keyword>
<comment type="subcellular location">
    <subcellularLocation>
        <location evidence="1">Membrane</location>
        <topology evidence="1">Multi-pass membrane protein</topology>
    </subcellularLocation>
</comment>
<reference evidence="12" key="1">
    <citation type="journal article" date="2019" name="Nat. Commun.">
        <title>Expansion of phycobilisome linker gene families in mesophilic red algae.</title>
        <authorList>
            <person name="Lee J."/>
            <person name="Kim D."/>
            <person name="Bhattacharya D."/>
            <person name="Yoon H.S."/>
        </authorList>
    </citation>
    <scope>NUCLEOTIDE SEQUENCE [LARGE SCALE GENOMIC DNA]</scope>
    <source>
        <strain evidence="12">CCMP 1328</strain>
    </source>
</reference>
<dbReference type="Proteomes" id="UP000324585">
    <property type="component" value="Unassembled WGS sequence"/>
</dbReference>
<evidence type="ECO:0000256" key="10">
    <source>
        <dbReference type="SAM" id="MobiDB-lite"/>
    </source>
</evidence>
<dbReference type="OMA" id="QFRDLNC"/>
<dbReference type="GO" id="GO:0000220">
    <property type="term" value="C:vacuolar proton-transporting V-type ATPase, V0 domain"/>
    <property type="evidence" value="ECO:0007669"/>
    <property type="project" value="InterPro"/>
</dbReference>
<dbReference type="PANTHER" id="PTHR11629">
    <property type="entry name" value="VACUOLAR PROTON ATPASES"/>
    <property type="match status" value="1"/>
</dbReference>
<evidence type="ECO:0000256" key="9">
    <source>
        <dbReference type="RuleBase" id="RU361189"/>
    </source>
</evidence>
<evidence type="ECO:0000256" key="1">
    <source>
        <dbReference type="ARBA" id="ARBA00004141"/>
    </source>
</evidence>
<feature type="transmembrane region" description="Helical" evidence="9">
    <location>
        <begin position="609"/>
        <end position="626"/>
    </location>
</feature>
<keyword evidence="5 9" id="KW-0375">Hydrogen ion transport</keyword>
<comment type="function">
    <text evidence="9">Essential component of the vacuolar proton pump (V-ATPase), a multimeric enzyme that catalyzes the translocation of protons across the membranes. Required for assembly and activity of the V-ATPase.</text>
</comment>
<dbReference type="PANTHER" id="PTHR11629:SF63">
    <property type="entry name" value="V-TYPE PROTON ATPASE SUBUNIT A"/>
    <property type="match status" value="1"/>
</dbReference>
<evidence type="ECO:0000256" key="5">
    <source>
        <dbReference type="ARBA" id="ARBA00022781"/>
    </source>
</evidence>
<sequence>MRRGSASTSQMGLDQLRSREASLGGGGMLGERDAVGVTSPGAHTPRGGGAGGMRAAGNATGAQKRAHARATGFSSALMPGRSFALFRSERMVHVRLYFDRAAARTTVEELGDTRLFEFQDLNPETSAFQRSFAADVRRCDEMMRKLNYLKAQVLEHDRSALDKSAYDNFDEDEDEGLSSDVRGAALKHTSSESAIGMDDLNHQLESLEKGMQDMNRHDQLLKMQFHQYVEMRLVMDFVAELFLDESRLSLQRKRREQVRSDNKGTIQAKIGELLDPIMHRSSLLDDVEVEEPSALSVGPAKHFGANGADTASGDNRRPKFRTGSSESPSLSYFCGMIESSSLTAYERMIFRISRGNAIVRVSRNAHTVFDPETSETMSKRPVVVFYSGDELKNKIIKTSQAYRATLYTIPVDSSAQEVALARLEERMRDVEAVLESSARQRNEILGQIARDLAKWEATILREKAVFHCLNLLNFDTSVRLFLAEGWCPEASIPEIEQALEEGRRRSNSQVASLMEQQTFREGSAPTYFRLNKFTEVFHSIVESYGIAEYGEVNPAPFLVVTFPFLFAVMFGDIGHGILMAMYALYLILAERRLARKALGEMVQMTFQGRYIIFLMGVFSIYTGFIYNEFFAVPLDLFGTRWFYSMESKMACGVDNCKDPALALPPLVPYPFGFDPIWKSSQTGLVYFNSYKMKLSIVLGVCQMFMGLVLSAENARYFARPLDFFCEFVPQAIFLLSIFGYLVVLIFFKWNVDWTAVTCDPDGLLACGPPDLKSILIGMIMSPGSVPRELSLFPMQAVLQNVLMLAALISVPWMLFPKPFILRARSRTRRGYSALEERSANEFVLDDEAAAGASGGDDDSGDKAPFDFQEIMVHQMIHTIEFVLGAVSNTASYLRLWALSLAHAQLSDVFLEKLVMLPYEAGSVVGMAIGACLWLAATIGVLMLMESLSAFLHALRLHWVEFQNKFYNLHGSGHKFAPFEFRRAASPADE</sequence>
<feature type="region of interest" description="Disordered" evidence="10">
    <location>
        <begin position="20"/>
        <end position="57"/>
    </location>
</feature>
<dbReference type="EMBL" id="VRMN01000004">
    <property type="protein sequence ID" value="KAA8495064.1"/>
    <property type="molecule type" value="Genomic_DNA"/>
</dbReference>
<feature type="transmembrane region" description="Helical" evidence="9">
    <location>
        <begin position="723"/>
        <end position="747"/>
    </location>
</feature>
<dbReference type="AlphaFoldDB" id="A0A5J4YWI5"/>
<evidence type="ECO:0000256" key="8">
    <source>
        <dbReference type="ARBA" id="ARBA00023136"/>
    </source>
</evidence>
<comment type="similarity">
    <text evidence="2 9">Belongs to the V-ATPase 116 kDa subunit family.</text>
</comment>
<name>A0A5J4YWI5_PORPP</name>
<keyword evidence="4 9" id="KW-0812">Transmembrane</keyword>
<dbReference type="OrthoDB" id="10264220at2759"/>
<feature type="transmembrane region" description="Helical" evidence="9">
    <location>
        <begin position="923"/>
        <end position="944"/>
    </location>
</feature>
<feature type="transmembrane region" description="Helical" evidence="9">
    <location>
        <begin position="796"/>
        <end position="815"/>
    </location>
</feature>
<organism evidence="11 12">
    <name type="scientific">Porphyridium purpureum</name>
    <name type="common">Red alga</name>
    <name type="synonym">Porphyridium cruentum</name>
    <dbReference type="NCBI Taxonomy" id="35688"/>
    <lineage>
        <taxon>Eukaryota</taxon>
        <taxon>Rhodophyta</taxon>
        <taxon>Bangiophyceae</taxon>
        <taxon>Porphyridiales</taxon>
        <taxon>Porphyridiaceae</taxon>
        <taxon>Porphyridium</taxon>
    </lineage>
</organism>
<keyword evidence="3 9" id="KW-0813">Transport</keyword>
<feature type="transmembrane region" description="Helical" evidence="9">
    <location>
        <begin position="564"/>
        <end position="588"/>
    </location>
</feature>
<evidence type="ECO:0000256" key="3">
    <source>
        <dbReference type="ARBA" id="ARBA00022448"/>
    </source>
</evidence>
<dbReference type="InterPro" id="IPR026028">
    <property type="entry name" value="V-type_ATPase_116kDa_su_euka"/>
</dbReference>
<dbReference type="GO" id="GO:0051117">
    <property type="term" value="F:ATPase binding"/>
    <property type="evidence" value="ECO:0007669"/>
    <property type="project" value="TreeGrafter"/>
</dbReference>
<accession>A0A5J4YWI5</accession>
<dbReference type="PIRSF" id="PIRSF001293">
    <property type="entry name" value="ATP6V0A1"/>
    <property type="match status" value="1"/>
</dbReference>
<evidence type="ECO:0000256" key="7">
    <source>
        <dbReference type="ARBA" id="ARBA00023065"/>
    </source>
</evidence>
<comment type="caution">
    <text evidence="11">The sequence shown here is derived from an EMBL/GenBank/DDBJ whole genome shotgun (WGS) entry which is preliminary data.</text>
</comment>
<evidence type="ECO:0000313" key="11">
    <source>
        <dbReference type="EMBL" id="KAA8495064.1"/>
    </source>
</evidence>
<proteinExistence type="inferred from homology"/>
<evidence type="ECO:0000256" key="4">
    <source>
        <dbReference type="ARBA" id="ARBA00022692"/>
    </source>
</evidence>
<evidence type="ECO:0000256" key="6">
    <source>
        <dbReference type="ARBA" id="ARBA00022989"/>
    </source>
</evidence>
<gene>
    <name evidence="11" type="ORF">FVE85_3305</name>
</gene>
<dbReference type="GO" id="GO:0007035">
    <property type="term" value="P:vacuolar acidification"/>
    <property type="evidence" value="ECO:0007669"/>
    <property type="project" value="TreeGrafter"/>
</dbReference>
<dbReference type="Pfam" id="PF01496">
    <property type="entry name" value="V_ATPase_I"/>
    <property type="match status" value="1"/>
</dbReference>
<evidence type="ECO:0000313" key="12">
    <source>
        <dbReference type="Proteomes" id="UP000324585"/>
    </source>
</evidence>
<feature type="region of interest" description="Disordered" evidence="10">
    <location>
        <begin position="296"/>
        <end position="328"/>
    </location>
</feature>
<feature type="transmembrane region" description="Helical" evidence="9">
    <location>
        <begin position="694"/>
        <end position="711"/>
    </location>
</feature>
<keyword evidence="7 9" id="KW-0406">Ion transport</keyword>
<dbReference type="InterPro" id="IPR002490">
    <property type="entry name" value="V-ATPase_116kDa_su"/>
</dbReference>
<evidence type="ECO:0000256" key="2">
    <source>
        <dbReference type="ARBA" id="ARBA00009904"/>
    </source>
</evidence>